<evidence type="ECO:0008006" key="3">
    <source>
        <dbReference type="Google" id="ProtNLM"/>
    </source>
</evidence>
<evidence type="ECO:0000313" key="2">
    <source>
        <dbReference type="Proteomes" id="UP001231941"/>
    </source>
</evidence>
<protein>
    <recommendedName>
        <fullName evidence="3">Helix-turn-helix domain-containing protein</fullName>
    </recommendedName>
</protein>
<proteinExistence type="predicted"/>
<accession>A0ABT9IXB0</accession>
<dbReference type="EMBL" id="JAVAMP010000002">
    <property type="protein sequence ID" value="MDP5273999.1"/>
    <property type="molecule type" value="Genomic_DNA"/>
</dbReference>
<keyword evidence="2" id="KW-1185">Reference proteome</keyword>
<sequence length="74" mass="8739">MPYIACEEMNFYWDKKEVTEFEHMWKQGLCITDIAKAFKRHPNDVVLLVLDRRKKQKIQPRKGGLQGNSMRGVS</sequence>
<dbReference type="RefSeq" id="WP_305991290.1">
    <property type="nucleotide sequence ID" value="NZ_JAVAMP010000002.1"/>
</dbReference>
<organism evidence="1 2">
    <name type="scientific">Chengkuizengella axinellae</name>
    <dbReference type="NCBI Taxonomy" id="3064388"/>
    <lineage>
        <taxon>Bacteria</taxon>
        <taxon>Bacillati</taxon>
        <taxon>Bacillota</taxon>
        <taxon>Bacilli</taxon>
        <taxon>Bacillales</taxon>
        <taxon>Paenibacillaceae</taxon>
        <taxon>Chengkuizengella</taxon>
    </lineage>
</organism>
<name>A0ABT9IXB0_9BACL</name>
<comment type="caution">
    <text evidence="1">The sequence shown here is derived from an EMBL/GenBank/DDBJ whole genome shotgun (WGS) entry which is preliminary data.</text>
</comment>
<gene>
    <name evidence="1" type="ORF">Q5Y73_07775</name>
</gene>
<evidence type="ECO:0000313" key="1">
    <source>
        <dbReference type="EMBL" id="MDP5273999.1"/>
    </source>
</evidence>
<reference evidence="1 2" key="1">
    <citation type="submission" date="2023-08" db="EMBL/GenBank/DDBJ databases">
        <authorList>
            <person name="Park J.-S."/>
        </authorList>
    </citation>
    <scope>NUCLEOTIDE SEQUENCE [LARGE SCALE GENOMIC DNA]</scope>
    <source>
        <strain evidence="1 2">2205SS18-9</strain>
    </source>
</reference>
<dbReference type="Proteomes" id="UP001231941">
    <property type="component" value="Unassembled WGS sequence"/>
</dbReference>